<dbReference type="SUPFAM" id="SSF56349">
    <property type="entry name" value="DNA breaking-rejoining enzymes"/>
    <property type="match status" value="1"/>
</dbReference>
<dbReference type="InterPro" id="IPR004107">
    <property type="entry name" value="Integrase_SAM-like_N"/>
</dbReference>
<comment type="caution">
    <text evidence="8">The sequence shown here is derived from an EMBL/GenBank/DDBJ whole genome shotgun (WGS) entry which is preliminary data.</text>
</comment>
<dbReference type="InterPro" id="IPR044068">
    <property type="entry name" value="CB"/>
</dbReference>
<evidence type="ECO:0000256" key="2">
    <source>
        <dbReference type="ARBA" id="ARBA00022908"/>
    </source>
</evidence>
<evidence type="ECO:0000259" key="6">
    <source>
        <dbReference type="PROSITE" id="PS51898"/>
    </source>
</evidence>
<evidence type="ECO:0000256" key="1">
    <source>
        <dbReference type="ARBA" id="ARBA00008857"/>
    </source>
</evidence>
<dbReference type="InterPro" id="IPR050090">
    <property type="entry name" value="Tyrosine_recombinase_XerCD"/>
</dbReference>
<dbReference type="EMBL" id="RBXL01000002">
    <property type="protein sequence ID" value="RKT38011.1"/>
    <property type="molecule type" value="Genomic_DNA"/>
</dbReference>
<feature type="domain" description="Core-binding (CB)" evidence="7">
    <location>
        <begin position="27"/>
        <end position="111"/>
    </location>
</feature>
<sequence>MGELTRATSGVLERAGGASGMPALIVRAGGQAEKRFLEFFAAQIRNRNTREAYLRAVRDFLDWAESVGVGELLDIEPVHVAAWVELKMRDYEAQSVKQQLAALRHFCDWLVMGQVLSINPASFVRGPKFSCAVGKTPILSPAETRQLIRAIPTDTLVGLRDRALIGLMVYTFARVSAAVGMNVKDVFPRQDALWVRLHEKGGKRHEMPCQHNLKDWLREYIEAASIGEDAGGPLFRTVDRKTKTLGSTRLDRQRAWAMVKRRTREAGIDAAGICNHTFRGTGITAYLENPEAKLEHAQRMAAHSDPKTTRLYDRRSDAVSLDEVERIGI</sequence>
<accession>A0A495ULA8</accession>
<comment type="similarity">
    <text evidence="1">Belongs to the 'phage' integrase family.</text>
</comment>
<dbReference type="GO" id="GO:0015074">
    <property type="term" value="P:DNA integration"/>
    <property type="evidence" value="ECO:0007669"/>
    <property type="project" value="UniProtKB-KW"/>
</dbReference>
<evidence type="ECO:0000313" key="9">
    <source>
        <dbReference type="Proteomes" id="UP000274556"/>
    </source>
</evidence>
<gene>
    <name evidence="8" type="ORF">BDD21_5535</name>
</gene>
<evidence type="ECO:0000259" key="7">
    <source>
        <dbReference type="PROSITE" id="PS51900"/>
    </source>
</evidence>
<reference evidence="8 9" key="1">
    <citation type="submission" date="2018-10" db="EMBL/GenBank/DDBJ databases">
        <title>Genomic Encyclopedia of Archaeal and Bacterial Type Strains, Phase II (KMG-II): from individual species to whole genera.</title>
        <authorList>
            <person name="Goeker M."/>
        </authorList>
    </citation>
    <scope>NUCLEOTIDE SEQUENCE [LARGE SCALE GENOMIC DNA]</scope>
    <source>
        <strain evidence="8 9">DSM 235</strain>
    </source>
</reference>
<dbReference type="InterPro" id="IPR002104">
    <property type="entry name" value="Integrase_catalytic"/>
</dbReference>
<dbReference type="GO" id="GO:0006310">
    <property type="term" value="P:DNA recombination"/>
    <property type="evidence" value="ECO:0007669"/>
    <property type="project" value="UniProtKB-KW"/>
</dbReference>
<name>A0A495ULA8_9GAMM</name>
<organism evidence="8 9">
    <name type="scientific">Thiocapsa rosea</name>
    <dbReference type="NCBI Taxonomy" id="69360"/>
    <lineage>
        <taxon>Bacteria</taxon>
        <taxon>Pseudomonadati</taxon>
        <taxon>Pseudomonadota</taxon>
        <taxon>Gammaproteobacteria</taxon>
        <taxon>Chromatiales</taxon>
        <taxon>Chromatiaceae</taxon>
        <taxon>Thiocapsa</taxon>
    </lineage>
</organism>
<keyword evidence="9" id="KW-1185">Reference proteome</keyword>
<dbReference type="AlphaFoldDB" id="A0A495ULA8"/>
<dbReference type="RefSeq" id="WP_120800293.1">
    <property type="nucleotide sequence ID" value="NZ_RBXL01000002.1"/>
</dbReference>
<keyword evidence="3 5" id="KW-0238">DNA-binding</keyword>
<dbReference type="Proteomes" id="UP000274556">
    <property type="component" value="Unassembled WGS sequence"/>
</dbReference>
<dbReference type="InterPro" id="IPR010998">
    <property type="entry name" value="Integrase_recombinase_N"/>
</dbReference>
<proteinExistence type="inferred from homology"/>
<evidence type="ECO:0000313" key="8">
    <source>
        <dbReference type="EMBL" id="RKT38011.1"/>
    </source>
</evidence>
<keyword evidence="4" id="KW-0233">DNA recombination</keyword>
<dbReference type="GO" id="GO:0003677">
    <property type="term" value="F:DNA binding"/>
    <property type="evidence" value="ECO:0007669"/>
    <property type="project" value="UniProtKB-UniRule"/>
</dbReference>
<dbReference type="InterPro" id="IPR011010">
    <property type="entry name" value="DNA_brk_join_enz"/>
</dbReference>
<evidence type="ECO:0000256" key="5">
    <source>
        <dbReference type="PROSITE-ProRule" id="PRU01248"/>
    </source>
</evidence>
<dbReference type="PANTHER" id="PTHR30349:SF41">
    <property type="entry name" value="INTEGRASE_RECOMBINASE PROTEIN MJ0367-RELATED"/>
    <property type="match status" value="1"/>
</dbReference>
<dbReference type="Pfam" id="PF02899">
    <property type="entry name" value="Phage_int_SAM_1"/>
    <property type="match status" value="1"/>
</dbReference>
<dbReference type="Pfam" id="PF00589">
    <property type="entry name" value="Phage_integrase"/>
    <property type="match status" value="1"/>
</dbReference>
<evidence type="ECO:0000256" key="3">
    <source>
        <dbReference type="ARBA" id="ARBA00023125"/>
    </source>
</evidence>
<dbReference type="Gene3D" id="1.10.443.10">
    <property type="entry name" value="Intergrase catalytic core"/>
    <property type="match status" value="1"/>
</dbReference>
<dbReference type="PROSITE" id="PS51898">
    <property type="entry name" value="TYR_RECOMBINASE"/>
    <property type="match status" value="1"/>
</dbReference>
<protein>
    <submittedName>
        <fullName evidence="8">Site-specific recombinase XerD</fullName>
    </submittedName>
</protein>
<dbReference type="PANTHER" id="PTHR30349">
    <property type="entry name" value="PHAGE INTEGRASE-RELATED"/>
    <property type="match status" value="1"/>
</dbReference>
<dbReference type="InterPro" id="IPR013762">
    <property type="entry name" value="Integrase-like_cat_sf"/>
</dbReference>
<evidence type="ECO:0000256" key="4">
    <source>
        <dbReference type="ARBA" id="ARBA00023172"/>
    </source>
</evidence>
<dbReference type="OrthoDB" id="9801717at2"/>
<dbReference type="Gene3D" id="1.10.150.130">
    <property type="match status" value="1"/>
</dbReference>
<feature type="domain" description="Tyr recombinase" evidence="6">
    <location>
        <begin position="134"/>
        <end position="326"/>
    </location>
</feature>
<keyword evidence="2" id="KW-0229">DNA integration</keyword>
<dbReference type="PROSITE" id="PS51900">
    <property type="entry name" value="CB"/>
    <property type="match status" value="1"/>
</dbReference>